<feature type="signal peptide" evidence="1">
    <location>
        <begin position="1"/>
        <end position="21"/>
    </location>
</feature>
<dbReference type="Gene3D" id="3.10.100.10">
    <property type="entry name" value="Mannose-Binding Protein A, subunit A"/>
    <property type="match status" value="2"/>
</dbReference>
<dbReference type="InterPro" id="IPR003609">
    <property type="entry name" value="Pan_app"/>
</dbReference>
<reference evidence="5" key="1">
    <citation type="submission" date="2022-11" db="UniProtKB">
        <authorList>
            <consortium name="WormBaseParasite"/>
        </authorList>
    </citation>
    <scope>IDENTIFICATION</scope>
</reference>
<dbReference type="PROSITE" id="PS50041">
    <property type="entry name" value="C_TYPE_LECTIN_2"/>
    <property type="match status" value="1"/>
</dbReference>
<evidence type="ECO:0000313" key="5">
    <source>
        <dbReference type="WBParaSite" id="PSAMB.scaffold267size60103.g3952.t1"/>
    </source>
</evidence>
<dbReference type="Pfam" id="PF00024">
    <property type="entry name" value="PAN_1"/>
    <property type="match status" value="1"/>
</dbReference>
<dbReference type="PROSITE" id="PS50948">
    <property type="entry name" value="PAN"/>
    <property type="match status" value="1"/>
</dbReference>
<proteinExistence type="predicted"/>
<keyword evidence="4" id="KW-1185">Reference proteome</keyword>
<dbReference type="CDD" id="cd00037">
    <property type="entry name" value="CLECT"/>
    <property type="match status" value="1"/>
</dbReference>
<evidence type="ECO:0000313" key="4">
    <source>
        <dbReference type="Proteomes" id="UP000887566"/>
    </source>
</evidence>
<dbReference type="WBParaSite" id="PSAMB.scaffold267size60103.g3952.t1">
    <property type="protein sequence ID" value="PSAMB.scaffold267size60103.g3952.t1"/>
    <property type="gene ID" value="PSAMB.scaffold267size60103.g3952"/>
</dbReference>
<protein>
    <submittedName>
        <fullName evidence="5">Uncharacterized protein</fullName>
    </submittedName>
</protein>
<organism evidence="4 5">
    <name type="scientific">Plectus sambesii</name>
    <dbReference type="NCBI Taxonomy" id="2011161"/>
    <lineage>
        <taxon>Eukaryota</taxon>
        <taxon>Metazoa</taxon>
        <taxon>Ecdysozoa</taxon>
        <taxon>Nematoda</taxon>
        <taxon>Chromadorea</taxon>
        <taxon>Plectida</taxon>
        <taxon>Plectina</taxon>
        <taxon>Plectoidea</taxon>
        <taxon>Plectidae</taxon>
        <taxon>Plectus</taxon>
    </lineage>
</organism>
<dbReference type="Gene3D" id="3.50.4.10">
    <property type="entry name" value="Hepatocyte Growth Factor"/>
    <property type="match status" value="1"/>
</dbReference>
<feature type="domain" description="C-type lectin" evidence="2">
    <location>
        <begin position="200"/>
        <end position="329"/>
    </location>
</feature>
<dbReference type="Pfam" id="PF00059">
    <property type="entry name" value="Lectin_C"/>
    <property type="match status" value="1"/>
</dbReference>
<evidence type="ECO:0000259" key="2">
    <source>
        <dbReference type="PROSITE" id="PS50041"/>
    </source>
</evidence>
<evidence type="ECO:0000259" key="3">
    <source>
        <dbReference type="PROSITE" id="PS50948"/>
    </source>
</evidence>
<dbReference type="AlphaFoldDB" id="A0A914VYV7"/>
<dbReference type="SUPFAM" id="SSF57414">
    <property type="entry name" value="Hairpin loop containing domain-like"/>
    <property type="match status" value="1"/>
</dbReference>
<name>A0A914VYV7_9BILA</name>
<accession>A0A914VYV7</accession>
<dbReference type="Proteomes" id="UP000887566">
    <property type="component" value="Unplaced"/>
</dbReference>
<dbReference type="InterPro" id="IPR016187">
    <property type="entry name" value="CTDL_fold"/>
</dbReference>
<sequence>MALRKLFGLLLLASCLLQTVALTELQSLCVGANQTYLGSSCYVLHGTPRVTYSRAKVACEDYLGYKGHLYHIRNAVIKNTTHQFILSNGLTASDMNVWTSFEQYDANGARNAGWGFAERDGTVTPASYVPWGWNGGGWEPVGPTSHTRAPYAPYYFGLNDAPGEGMGNMPFICEYEEANKHIVTNLEKSCAALNRYHTYANKKCYVMHAELLAYSAAKVACTDVLNYNGHLVHPRSNEQLNILNNFMLAAGPVSEIYIGVEQTNLTAADSKTIGWYYTTPSKSNEQATFLPWTPTEPDGGTGSNNVIYISGSRSFSDVPATKARAFVCVYDDIMYSLKVSNSVSQSSSFSQIAQTSNASLAKCTRDCRINQACSSFAYSLSTSTCQLLASSSSSGNFSLAASFIMYTRQSP</sequence>
<dbReference type="InterPro" id="IPR001304">
    <property type="entry name" value="C-type_lectin-like"/>
</dbReference>
<feature type="domain" description="Apple" evidence="3">
    <location>
        <begin position="328"/>
        <end position="410"/>
    </location>
</feature>
<dbReference type="SUPFAM" id="SSF56436">
    <property type="entry name" value="C-type lectin-like"/>
    <property type="match status" value="2"/>
</dbReference>
<keyword evidence="1" id="KW-0732">Signal</keyword>
<dbReference type="SMART" id="SM00034">
    <property type="entry name" value="CLECT"/>
    <property type="match status" value="1"/>
</dbReference>
<dbReference type="InterPro" id="IPR016186">
    <property type="entry name" value="C-type_lectin-like/link_sf"/>
</dbReference>
<feature type="chain" id="PRO_5038093651" evidence="1">
    <location>
        <begin position="22"/>
        <end position="411"/>
    </location>
</feature>
<evidence type="ECO:0000256" key="1">
    <source>
        <dbReference type="SAM" id="SignalP"/>
    </source>
</evidence>